<accession>A0ABQ6BXI2</accession>
<dbReference type="RefSeq" id="WP_018747293.1">
    <property type="nucleotide sequence ID" value="NZ_BSOZ01000105.1"/>
</dbReference>
<organism evidence="1 2">
    <name type="scientific">Chitiniphilus shinanonensis</name>
    <dbReference type="NCBI Taxonomy" id="553088"/>
    <lineage>
        <taxon>Bacteria</taxon>
        <taxon>Pseudomonadati</taxon>
        <taxon>Pseudomonadota</taxon>
        <taxon>Betaproteobacteria</taxon>
        <taxon>Neisseriales</taxon>
        <taxon>Chitinibacteraceae</taxon>
        <taxon>Chitiniphilus</taxon>
    </lineage>
</organism>
<reference evidence="2" key="1">
    <citation type="journal article" date="2019" name="Int. J. Syst. Evol. Microbiol.">
        <title>The Global Catalogue of Microorganisms (GCM) 10K type strain sequencing project: providing services to taxonomists for standard genome sequencing and annotation.</title>
        <authorList>
            <consortium name="The Broad Institute Genomics Platform"/>
            <consortium name="The Broad Institute Genome Sequencing Center for Infectious Disease"/>
            <person name="Wu L."/>
            <person name="Ma J."/>
        </authorList>
    </citation>
    <scope>NUCLEOTIDE SEQUENCE [LARGE SCALE GENOMIC DNA]</scope>
    <source>
        <strain evidence="2">NBRC 104970</strain>
    </source>
</reference>
<protein>
    <submittedName>
        <fullName evidence="1">Uncharacterized protein</fullName>
    </submittedName>
</protein>
<dbReference type="Proteomes" id="UP001156836">
    <property type="component" value="Unassembled WGS sequence"/>
</dbReference>
<dbReference type="EMBL" id="BSOZ01000105">
    <property type="protein sequence ID" value="GLS06214.1"/>
    <property type="molecule type" value="Genomic_DNA"/>
</dbReference>
<proteinExistence type="predicted"/>
<evidence type="ECO:0000313" key="1">
    <source>
        <dbReference type="EMBL" id="GLS06214.1"/>
    </source>
</evidence>
<sequence length="84" mass="9195">MHRTLRNRRQPGATIPFKDFADTAQVLMEILAQANALLAIEPALPAGSEAHLRVLLEQARTQVELAHNVLDCALELAGRQLQTG</sequence>
<keyword evidence="2" id="KW-1185">Reference proteome</keyword>
<evidence type="ECO:0000313" key="2">
    <source>
        <dbReference type="Proteomes" id="UP001156836"/>
    </source>
</evidence>
<comment type="caution">
    <text evidence="1">The sequence shown here is derived from an EMBL/GenBank/DDBJ whole genome shotgun (WGS) entry which is preliminary data.</text>
</comment>
<gene>
    <name evidence="1" type="ORF">GCM10007860_33840</name>
</gene>
<name>A0ABQ6BXI2_9NEIS</name>